<evidence type="ECO:0000259" key="6">
    <source>
        <dbReference type="Pfam" id="PF00384"/>
    </source>
</evidence>
<dbReference type="PANTHER" id="PTHR43742">
    <property type="entry name" value="TRIMETHYLAMINE-N-OXIDE REDUCTASE"/>
    <property type="match status" value="1"/>
</dbReference>
<evidence type="ECO:0000256" key="1">
    <source>
        <dbReference type="ARBA" id="ARBA00022505"/>
    </source>
</evidence>
<dbReference type="AlphaFoldDB" id="X0VIC0"/>
<comment type="caution">
    <text evidence="7">The sequence shown here is derived from an EMBL/GenBank/DDBJ whole genome shotgun (WGS) entry which is preliminary data.</text>
</comment>
<dbReference type="GO" id="GO:0051536">
    <property type="term" value="F:iron-sulfur cluster binding"/>
    <property type="evidence" value="ECO:0007669"/>
    <property type="project" value="UniProtKB-KW"/>
</dbReference>
<reference evidence="7" key="1">
    <citation type="journal article" date="2014" name="Front. Microbiol.">
        <title>High frequency of phylogenetically diverse reductive dehalogenase-homologous genes in deep subseafloor sedimentary metagenomes.</title>
        <authorList>
            <person name="Kawai M."/>
            <person name="Futagami T."/>
            <person name="Toyoda A."/>
            <person name="Takaki Y."/>
            <person name="Nishi S."/>
            <person name="Hori S."/>
            <person name="Arai W."/>
            <person name="Tsubouchi T."/>
            <person name="Morono Y."/>
            <person name="Uchiyama I."/>
            <person name="Ito T."/>
            <person name="Fujiyama A."/>
            <person name="Inagaki F."/>
            <person name="Takami H."/>
        </authorList>
    </citation>
    <scope>NUCLEOTIDE SEQUENCE</scope>
    <source>
        <strain evidence="7">Expedition CK06-06</strain>
    </source>
</reference>
<gene>
    <name evidence="7" type="ORF">S01H1_56383</name>
</gene>
<evidence type="ECO:0000256" key="5">
    <source>
        <dbReference type="ARBA" id="ARBA00023014"/>
    </source>
</evidence>
<dbReference type="InterPro" id="IPR006656">
    <property type="entry name" value="Mopterin_OxRdtase"/>
</dbReference>
<evidence type="ECO:0000256" key="2">
    <source>
        <dbReference type="ARBA" id="ARBA00022723"/>
    </source>
</evidence>
<dbReference type="Gene3D" id="3.40.50.740">
    <property type="match status" value="1"/>
</dbReference>
<keyword evidence="4" id="KW-0408">Iron</keyword>
<dbReference type="Pfam" id="PF00384">
    <property type="entry name" value="Molybdopterin"/>
    <property type="match status" value="1"/>
</dbReference>
<sequence length="194" mass="22217">MPVRLEDKALGADKYPVFYGVLGREFGEGQAMLLPDALLTGKPYPIKAMIISGSNPVLTWPNSQKVKQALEKLDFLVVMDLFMSETARLADIVLPAATFFERPELCDYYSLWGISYVMLRKKAIDYEECWPDLDFWFELAERMGYKEYFPWGSIEQAIDYVLEPSGLTVKYLTEEVSSGVHYASVKYRGYEKEG</sequence>
<evidence type="ECO:0000256" key="4">
    <source>
        <dbReference type="ARBA" id="ARBA00023004"/>
    </source>
</evidence>
<proteinExistence type="predicted"/>
<keyword evidence="1" id="KW-0500">Molybdenum</keyword>
<keyword evidence="2" id="KW-0479">Metal-binding</keyword>
<dbReference type="InterPro" id="IPR006655">
    <property type="entry name" value="Mopterin_OxRdtase_prok_CS"/>
</dbReference>
<dbReference type="EMBL" id="BARS01036710">
    <property type="protein sequence ID" value="GAG18034.1"/>
    <property type="molecule type" value="Genomic_DNA"/>
</dbReference>
<protein>
    <recommendedName>
        <fullName evidence="6">Molybdopterin oxidoreductase domain-containing protein</fullName>
    </recommendedName>
</protein>
<dbReference type="PROSITE" id="PS00490">
    <property type="entry name" value="MOLYBDOPTERIN_PROK_2"/>
    <property type="match status" value="1"/>
</dbReference>
<name>X0VIC0_9ZZZZ</name>
<evidence type="ECO:0000256" key="3">
    <source>
        <dbReference type="ARBA" id="ARBA00023002"/>
    </source>
</evidence>
<dbReference type="GO" id="GO:0046872">
    <property type="term" value="F:metal ion binding"/>
    <property type="evidence" value="ECO:0007669"/>
    <property type="project" value="UniProtKB-KW"/>
</dbReference>
<accession>X0VIC0</accession>
<dbReference type="PANTHER" id="PTHR43742:SF6">
    <property type="entry name" value="OXIDOREDUCTASE YYAE-RELATED"/>
    <property type="match status" value="1"/>
</dbReference>
<dbReference type="SUPFAM" id="SSF53706">
    <property type="entry name" value="Formate dehydrogenase/DMSO reductase, domains 1-3"/>
    <property type="match status" value="1"/>
</dbReference>
<organism evidence="7">
    <name type="scientific">marine sediment metagenome</name>
    <dbReference type="NCBI Taxonomy" id="412755"/>
    <lineage>
        <taxon>unclassified sequences</taxon>
        <taxon>metagenomes</taxon>
        <taxon>ecological metagenomes</taxon>
    </lineage>
</organism>
<feature type="domain" description="Molybdopterin oxidoreductase" evidence="6">
    <location>
        <begin position="43"/>
        <end position="105"/>
    </location>
</feature>
<dbReference type="InterPro" id="IPR050612">
    <property type="entry name" value="Prok_Mopterin_Oxidored"/>
</dbReference>
<keyword evidence="5" id="KW-0411">Iron-sulfur</keyword>
<dbReference type="GO" id="GO:0016491">
    <property type="term" value="F:oxidoreductase activity"/>
    <property type="evidence" value="ECO:0007669"/>
    <property type="project" value="UniProtKB-KW"/>
</dbReference>
<evidence type="ECO:0000313" key="7">
    <source>
        <dbReference type="EMBL" id="GAG18034.1"/>
    </source>
</evidence>
<feature type="non-terminal residue" evidence="7">
    <location>
        <position position="194"/>
    </location>
</feature>
<keyword evidence="3" id="KW-0560">Oxidoreductase</keyword>